<evidence type="ECO:0000313" key="2">
    <source>
        <dbReference type="EMBL" id="KAK5624018.1"/>
    </source>
</evidence>
<dbReference type="PROSITE" id="PS00972">
    <property type="entry name" value="USP_1"/>
    <property type="match status" value="1"/>
</dbReference>
<dbReference type="EMBL" id="JAHHUM010000006">
    <property type="protein sequence ID" value="KAK5624018.1"/>
    <property type="molecule type" value="Genomic_DNA"/>
</dbReference>
<reference evidence="2 3" key="1">
    <citation type="submission" date="2021-06" db="EMBL/GenBank/DDBJ databases">
        <authorList>
            <person name="Palmer J.M."/>
        </authorList>
    </citation>
    <scope>NUCLEOTIDE SEQUENCE [LARGE SCALE GENOMIC DNA]</scope>
    <source>
        <strain evidence="2 3">MEX-2019</strain>
        <tissue evidence="2">Muscle</tissue>
    </source>
</reference>
<accession>A0AAV9SSF1</accession>
<dbReference type="PROSITE" id="PS00973">
    <property type="entry name" value="USP_2"/>
    <property type="match status" value="1"/>
</dbReference>
<dbReference type="GO" id="GO:0016579">
    <property type="term" value="P:protein deubiquitination"/>
    <property type="evidence" value="ECO:0007669"/>
    <property type="project" value="InterPro"/>
</dbReference>
<dbReference type="InterPro" id="IPR001394">
    <property type="entry name" value="Peptidase_C19_UCH"/>
</dbReference>
<dbReference type="InterPro" id="IPR038765">
    <property type="entry name" value="Papain-like_cys_pep_sf"/>
</dbReference>
<dbReference type="Gene3D" id="3.90.70.10">
    <property type="entry name" value="Cysteine proteinases"/>
    <property type="match status" value="1"/>
</dbReference>
<protein>
    <recommendedName>
        <fullName evidence="1">USP domain-containing protein</fullName>
    </recommendedName>
</protein>
<dbReference type="GO" id="GO:0005634">
    <property type="term" value="C:nucleus"/>
    <property type="evidence" value="ECO:0007669"/>
    <property type="project" value="TreeGrafter"/>
</dbReference>
<dbReference type="InterPro" id="IPR028889">
    <property type="entry name" value="USP"/>
</dbReference>
<sequence length="307" mass="35731">MSGSLDYLYRTRGNKNTQAREYHGLRNQGSTCYLNSVLQVLFMTEDFKEAVGRCPNDCGYPIDHQLNTLFENLKERTGETYKVTQKLGIDKVNEQRDAAEYLEKILTLASDEASKIFKGQLVNRTVCGDCDEETDEEKPFWNLPLPLRHSSDENYSVREAIQEFFKDSHFTKDNQLYCETCQGKRDATIKCIVNNHPEVLILLLKRFEFNYYQMSYVKNTRVVDVPWTVQIPENQTYELYAFVEHFGSLKSGHYTATIKSQDEDRWYNFNDSFVREELSVEMRVPRNLKMVAVSTCSASMRRGRGTV</sequence>
<dbReference type="Pfam" id="PF00443">
    <property type="entry name" value="UCH"/>
    <property type="match status" value="1"/>
</dbReference>
<dbReference type="PANTHER" id="PTHR24006">
    <property type="entry name" value="UBIQUITIN CARBOXYL-TERMINAL HYDROLASE"/>
    <property type="match status" value="1"/>
</dbReference>
<dbReference type="PANTHER" id="PTHR24006:SF899">
    <property type="entry name" value="UBIQUITIN CARBOXYL-TERMINAL HYDROLASE"/>
    <property type="match status" value="1"/>
</dbReference>
<keyword evidence="3" id="KW-1185">Reference proteome</keyword>
<evidence type="ECO:0000259" key="1">
    <source>
        <dbReference type="PROSITE" id="PS50235"/>
    </source>
</evidence>
<feature type="domain" description="USP" evidence="1">
    <location>
        <begin position="23"/>
        <end position="297"/>
    </location>
</feature>
<dbReference type="CDD" id="cd02257">
    <property type="entry name" value="Peptidase_C19"/>
    <property type="match status" value="1"/>
</dbReference>
<comment type="caution">
    <text evidence="2">The sequence shown here is derived from an EMBL/GenBank/DDBJ whole genome shotgun (WGS) entry which is preliminary data.</text>
</comment>
<dbReference type="PROSITE" id="PS50235">
    <property type="entry name" value="USP_3"/>
    <property type="match status" value="1"/>
</dbReference>
<gene>
    <name evidence="2" type="ORF">CRENBAI_019893</name>
</gene>
<dbReference type="InterPro" id="IPR018200">
    <property type="entry name" value="USP_CS"/>
</dbReference>
<dbReference type="GO" id="GO:0005829">
    <property type="term" value="C:cytosol"/>
    <property type="evidence" value="ECO:0007669"/>
    <property type="project" value="TreeGrafter"/>
</dbReference>
<name>A0AAV9SSF1_9TELE</name>
<organism evidence="2 3">
    <name type="scientific">Crenichthys baileyi</name>
    <name type="common">White River springfish</name>
    <dbReference type="NCBI Taxonomy" id="28760"/>
    <lineage>
        <taxon>Eukaryota</taxon>
        <taxon>Metazoa</taxon>
        <taxon>Chordata</taxon>
        <taxon>Craniata</taxon>
        <taxon>Vertebrata</taxon>
        <taxon>Euteleostomi</taxon>
        <taxon>Actinopterygii</taxon>
        <taxon>Neopterygii</taxon>
        <taxon>Teleostei</taxon>
        <taxon>Neoteleostei</taxon>
        <taxon>Acanthomorphata</taxon>
        <taxon>Ovalentaria</taxon>
        <taxon>Atherinomorphae</taxon>
        <taxon>Cyprinodontiformes</taxon>
        <taxon>Goodeidae</taxon>
        <taxon>Crenichthys</taxon>
    </lineage>
</organism>
<dbReference type="SUPFAM" id="SSF54001">
    <property type="entry name" value="Cysteine proteinases"/>
    <property type="match status" value="1"/>
</dbReference>
<dbReference type="GO" id="GO:0004843">
    <property type="term" value="F:cysteine-type deubiquitinase activity"/>
    <property type="evidence" value="ECO:0007669"/>
    <property type="project" value="InterPro"/>
</dbReference>
<dbReference type="AlphaFoldDB" id="A0AAV9SSF1"/>
<dbReference type="Proteomes" id="UP001311232">
    <property type="component" value="Unassembled WGS sequence"/>
</dbReference>
<proteinExistence type="predicted"/>
<dbReference type="InterPro" id="IPR050164">
    <property type="entry name" value="Peptidase_C19"/>
</dbReference>
<evidence type="ECO:0000313" key="3">
    <source>
        <dbReference type="Proteomes" id="UP001311232"/>
    </source>
</evidence>